<evidence type="ECO:0000256" key="1">
    <source>
        <dbReference type="SAM" id="MobiDB-lite"/>
    </source>
</evidence>
<evidence type="ECO:0000313" key="4">
    <source>
        <dbReference type="EMBL" id="MBB6018278.1"/>
    </source>
</evidence>
<dbReference type="AlphaFoldDB" id="A0A5C4XWK7"/>
<dbReference type="NCBIfam" id="TIGR01451">
    <property type="entry name" value="B_ant_repeat"/>
    <property type="match status" value="1"/>
</dbReference>
<dbReference type="InterPro" id="IPR013783">
    <property type="entry name" value="Ig-like_fold"/>
</dbReference>
<evidence type="ECO:0000313" key="6">
    <source>
        <dbReference type="Proteomes" id="UP000313988"/>
    </source>
</evidence>
<protein>
    <submittedName>
        <fullName evidence="5">Isopeptide-forming domain-containing fimbrial protein</fullName>
    </submittedName>
    <submittedName>
        <fullName evidence="4">Repeat protein (TIGR01451 family)</fullName>
    </submittedName>
</protein>
<dbReference type="Gene3D" id="2.60.40.10">
    <property type="entry name" value="Immunoglobulins"/>
    <property type="match status" value="1"/>
</dbReference>
<evidence type="ECO:0000313" key="5">
    <source>
        <dbReference type="EMBL" id="TNM68092.1"/>
    </source>
</evidence>
<feature type="domain" description="DUF11" evidence="3">
    <location>
        <begin position="504"/>
        <end position="594"/>
    </location>
</feature>
<dbReference type="Gene3D" id="2.60.40.740">
    <property type="match status" value="1"/>
</dbReference>
<dbReference type="OrthoDB" id="51490at2"/>
<sequence length="1020" mass="109756">MHHSKSLALSLTGALLLAACNTTAPSPKPAPEASVPPGAQQPPVVLPPSVDGCATLTVNLKNVAGAAGSAAAPVSVQNASGKTVFSGTAVAGQKLSATFLAGKYTVTGHKMQGYDAPNTPQSVSLDCSANKNMAVTLEYRASQVAQQEVASIALNGDTPVKDVDGAAFMGLKEKNDNKDVMLFAAQTEEPVLVQMIVRDAAGAPVPGARVNVSADSDSVSVVAGHVRAGANSVPGLKLQSLMATAFSDADGVVRFTVYATSAPQTNTPVKFVVSASEPGDAPASAALAEFKMFFTNMSHLYYRGDTSFGATDTIGTKQRLGGNVGSFENNWFNTNQRVHSFGTVAFEKQPQTGPYPVGSGPFPGYMEYTLEPVTGQESDLQRLFLTTNASAISGAGSVRANGGQNVYLRPALDLKAQELPLTANVRADYHYRVSYGNTDYDFLLKSYLFTKTFSGATLEIEKTGPSIITWTGFSGAGHDPYAPDDVNLPPRLDDGNRTAGGEDNFTVGKTYTYQIRLRNTSGTAARSVTVRDELPAELGYVLGSARLVDAAGATVGTVAADYDLNTHTIDFNEIGDLAAGAEVRISIDVYARQKPGYAWNDNDRDGNADPVSGLRGAYGLTPPETVANLNDEYQDPYDIKNRAKASASNAAEVDSYKYINVVRPVARITKTALDREVTTNQQATFQIKVENFDRSKSGELDPRIREAYAQLKSRFPNEYKQEGFLHQARIEDTYGPAFSGPVARDEQGNIIALERFDQTNANDRRIGLNLGTLLNGSSRTIALSLRGEIVGNENLNCVRLFGWNLNQLFRGNRGEYLQFEGPAGTLSNPYALDRGRNFLESCDSVDIVGKPAWGRDLWDHVYSAQEFARDDGTDAYPVGSRYVYDMYYDNEGIAPATNVFINTALPKMANLQNSSSIYLGFWNDFQSGNPGAGLQLHQIDLRNPATWTVTFGNSTVTAQPSADGRSFRFHVNQMDPGERIGIEFGVVASQKGDDLFRSSMTWDQGNGRTLDDSEHTFITD</sequence>
<proteinExistence type="predicted"/>
<keyword evidence="2" id="KW-0732">Signal</keyword>
<dbReference type="Proteomes" id="UP000313988">
    <property type="component" value="Unassembled WGS sequence"/>
</dbReference>
<dbReference type="Proteomes" id="UP000629870">
    <property type="component" value="Unassembled WGS sequence"/>
</dbReference>
<dbReference type="RefSeq" id="WP_139404492.1">
    <property type="nucleotide sequence ID" value="NZ_JACHEW010000027.1"/>
</dbReference>
<dbReference type="Pfam" id="PF01345">
    <property type="entry name" value="DUF11"/>
    <property type="match status" value="1"/>
</dbReference>
<dbReference type="PROSITE" id="PS51257">
    <property type="entry name" value="PROKAR_LIPOPROTEIN"/>
    <property type="match status" value="1"/>
</dbReference>
<dbReference type="EMBL" id="VDMO01000025">
    <property type="protein sequence ID" value="TNM68092.1"/>
    <property type="molecule type" value="Genomic_DNA"/>
</dbReference>
<dbReference type="EMBL" id="JACHEW010000027">
    <property type="protein sequence ID" value="MBB6018278.1"/>
    <property type="molecule type" value="Genomic_DNA"/>
</dbReference>
<feature type="signal peptide" evidence="2">
    <location>
        <begin position="1"/>
        <end position="24"/>
    </location>
</feature>
<gene>
    <name evidence="5" type="ORF">FHR04_17345</name>
    <name evidence="4" type="ORF">HNQ04_003556</name>
</gene>
<comment type="caution">
    <text evidence="5">The sequence shown here is derived from an EMBL/GenBank/DDBJ whole genome shotgun (WGS) entry which is preliminary data.</text>
</comment>
<dbReference type="InterPro" id="IPR047589">
    <property type="entry name" value="DUF11_rpt"/>
</dbReference>
<organism evidence="5 6">
    <name type="scientific">Deinococcus radiopugnans ATCC 19172</name>
    <dbReference type="NCBI Taxonomy" id="585398"/>
    <lineage>
        <taxon>Bacteria</taxon>
        <taxon>Thermotogati</taxon>
        <taxon>Deinococcota</taxon>
        <taxon>Deinococci</taxon>
        <taxon>Deinococcales</taxon>
        <taxon>Deinococcaceae</taxon>
        <taxon>Deinococcus</taxon>
    </lineage>
</organism>
<reference evidence="4 7" key="2">
    <citation type="submission" date="2020-08" db="EMBL/GenBank/DDBJ databases">
        <title>Genomic Encyclopedia of Type Strains, Phase IV (KMG-IV): sequencing the most valuable type-strain genomes for metagenomic binning, comparative biology and taxonomic classification.</title>
        <authorList>
            <person name="Goeker M."/>
        </authorList>
    </citation>
    <scope>NUCLEOTIDE SEQUENCE [LARGE SCALE GENOMIC DNA]</scope>
    <source>
        <strain evidence="4 7">DSM 12027</strain>
    </source>
</reference>
<feature type="chain" id="PRO_5022886357" evidence="2">
    <location>
        <begin position="25"/>
        <end position="1020"/>
    </location>
</feature>
<dbReference type="InterPro" id="IPR001434">
    <property type="entry name" value="OmcB-like_DUF11"/>
</dbReference>
<accession>A0A5C4XWK7</accession>
<name>A0A5C4XWK7_9DEIO</name>
<keyword evidence="7" id="KW-1185">Reference proteome</keyword>
<reference evidence="5 6" key="1">
    <citation type="submission" date="2019-06" db="EMBL/GenBank/DDBJ databases">
        <title>Genome sequence of Deinococcus radiopugnans ATCC 19172.</title>
        <authorList>
            <person name="Maclea K.S."/>
            <person name="Maynard C.R."/>
        </authorList>
    </citation>
    <scope>NUCLEOTIDE SEQUENCE [LARGE SCALE GENOMIC DNA]</scope>
    <source>
        <strain evidence="5 6">ATCC 19172</strain>
    </source>
</reference>
<feature type="region of interest" description="Disordered" evidence="1">
    <location>
        <begin position="25"/>
        <end position="44"/>
    </location>
</feature>
<evidence type="ECO:0000259" key="3">
    <source>
        <dbReference type="Pfam" id="PF01345"/>
    </source>
</evidence>
<evidence type="ECO:0000313" key="7">
    <source>
        <dbReference type="Proteomes" id="UP000629870"/>
    </source>
</evidence>
<evidence type="ECO:0000256" key="2">
    <source>
        <dbReference type="SAM" id="SignalP"/>
    </source>
</evidence>